<proteinExistence type="inferred from homology"/>
<dbReference type="SFLD" id="SFLDS00019">
    <property type="entry name" value="Glutathione_Transferase_(cytos"/>
    <property type="match status" value="1"/>
</dbReference>
<accession>A0A9Q9B1E7</accession>
<dbReference type="InterPro" id="IPR036282">
    <property type="entry name" value="Glutathione-S-Trfase_C_sf"/>
</dbReference>
<sequence>MANLTLRQAARSGNCYKVALTAALTGTKLDKVITYNTVEKETRTPSYLATINSNGKVPVLQIGENVFLPESNAAAYYLADGSDLIPTDRLQRAQMLQWMFFEQYTHEPAIARLRFMVGFKGLDNCTEEEKASVPGKRKAGGAALDVMEKHLSTRKFFVADKVTLADVALFGYTHVAHESGFFDLNDWPNVRDWCERVKGLPIYVPME</sequence>
<dbReference type="SUPFAM" id="SSF52833">
    <property type="entry name" value="Thioredoxin-like"/>
    <property type="match status" value="1"/>
</dbReference>
<dbReference type="PROSITE" id="PS50404">
    <property type="entry name" value="GST_NTER"/>
    <property type="match status" value="1"/>
</dbReference>
<reference evidence="5" key="1">
    <citation type="submission" date="2022-06" db="EMBL/GenBank/DDBJ databases">
        <title>Complete genome sequences of two strains of the flax pathogen Septoria linicola.</title>
        <authorList>
            <person name="Lapalu N."/>
            <person name="Simon A."/>
            <person name="Demenou B."/>
            <person name="Paumier D."/>
            <person name="Guillot M.-P."/>
            <person name="Gout L."/>
            <person name="Valade R."/>
        </authorList>
    </citation>
    <scope>NUCLEOTIDE SEQUENCE</scope>
    <source>
        <strain evidence="5">SE15195</strain>
    </source>
</reference>
<dbReference type="PANTHER" id="PTHR44051">
    <property type="entry name" value="GLUTATHIONE S-TRANSFERASE-RELATED"/>
    <property type="match status" value="1"/>
</dbReference>
<organism evidence="5 6">
    <name type="scientific">Septoria linicola</name>
    <dbReference type="NCBI Taxonomy" id="215465"/>
    <lineage>
        <taxon>Eukaryota</taxon>
        <taxon>Fungi</taxon>
        <taxon>Dikarya</taxon>
        <taxon>Ascomycota</taxon>
        <taxon>Pezizomycotina</taxon>
        <taxon>Dothideomycetes</taxon>
        <taxon>Dothideomycetidae</taxon>
        <taxon>Mycosphaerellales</taxon>
        <taxon>Mycosphaerellaceae</taxon>
        <taxon>Septoria</taxon>
    </lineage>
</organism>
<dbReference type="InterPro" id="IPR004046">
    <property type="entry name" value="GST_C"/>
</dbReference>
<dbReference type="Pfam" id="PF02798">
    <property type="entry name" value="GST_N"/>
    <property type="match status" value="1"/>
</dbReference>
<dbReference type="InterPro" id="IPR036249">
    <property type="entry name" value="Thioredoxin-like_sf"/>
</dbReference>
<evidence type="ECO:0000259" key="3">
    <source>
        <dbReference type="PROSITE" id="PS50404"/>
    </source>
</evidence>
<dbReference type="Proteomes" id="UP001056384">
    <property type="component" value="Chromosome 7"/>
</dbReference>
<dbReference type="InterPro" id="IPR004045">
    <property type="entry name" value="Glutathione_S-Trfase_N"/>
</dbReference>
<evidence type="ECO:0000256" key="2">
    <source>
        <dbReference type="RuleBase" id="RU003494"/>
    </source>
</evidence>
<evidence type="ECO:0000313" key="5">
    <source>
        <dbReference type="EMBL" id="USW55506.1"/>
    </source>
</evidence>
<dbReference type="InterPro" id="IPR010987">
    <property type="entry name" value="Glutathione-S-Trfase_C-like"/>
</dbReference>
<feature type="domain" description="GST N-terminal" evidence="3">
    <location>
        <begin position="2"/>
        <end position="86"/>
    </location>
</feature>
<dbReference type="AlphaFoldDB" id="A0A9Q9B1E7"/>
<evidence type="ECO:0000259" key="4">
    <source>
        <dbReference type="PROSITE" id="PS50405"/>
    </source>
</evidence>
<dbReference type="Gene3D" id="1.20.1050.10">
    <property type="match status" value="1"/>
</dbReference>
<gene>
    <name evidence="5" type="ORF">Slin15195_G088250</name>
</gene>
<keyword evidence="6" id="KW-1185">Reference proteome</keyword>
<comment type="similarity">
    <text evidence="1 2">Belongs to the GST superfamily.</text>
</comment>
<dbReference type="InterPro" id="IPR040079">
    <property type="entry name" value="Glutathione_S-Trfase"/>
</dbReference>
<feature type="domain" description="GST C-terminal" evidence="4">
    <location>
        <begin position="88"/>
        <end position="207"/>
    </location>
</feature>
<dbReference type="EMBL" id="CP099424">
    <property type="protein sequence ID" value="USW55506.1"/>
    <property type="molecule type" value="Genomic_DNA"/>
</dbReference>
<dbReference type="SFLD" id="SFLDG00358">
    <property type="entry name" value="Main_(cytGST)"/>
    <property type="match status" value="1"/>
</dbReference>
<protein>
    <submittedName>
        <fullName evidence="5">Glutathione S-transferase, Thioredoxin-like superfamily, glutathione Transferase family</fullName>
    </submittedName>
</protein>
<dbReference type="Pfam" id="PF00043">
    <property type="entry name" value="GST_C"/>
    <property type="match status" value="1"/>
</dbReference>
<evidence type="ECO:0000256" key="1">
    <source>
        <dbReference type="ARBA" id="ARBA00007409"/>
    </source>
</evidence>
<dbReference type="Gene3D" id="3.40.30.10">
    <property type="entry name" value="Glutaredoxin"/>
    <property type="match status" value="1"/>
</dbReference>
<dbReference type="SUPFAM" id="SSF47616">
    <property type="entry name" value="GST C-terminal domain-like"/>
    <property type="match status" value="1"/>
</dbReference>
<dbReference type="PROSITE" id="PS50405">
    <property type="entry name" value="GST_CTER"/>
    <property type="match status" value="1"/>
</dbReference>
<evidence type="ECO:0000313" key="6">
    <source>
        <dbReference type="Proteomes" id="UP001056384"/>
    </source>
</evidence>
<name>A0A9Q9B1E7_9PEZI</name>
<dbReference type="OrthoDB" id="422574at2759"/>
<dbReference type="PANTHER" id="PTHR44051:SF2">
    <property type="entry name" value="HYPOTHETICAL GLUTATHIONE S-TRANSFERASE LIKE PROTEIN"/>
    <property type="match status" value="1"/>
</dbReference>